<comment type="caution">
    <text evidence="1">The sequence shown here is derived from an EMBL/GenBank/DDBJ whole genome shotgun (WGS) entry which is preliminary data.</text>
</comment>
<evidence type="ECO:0000313" key="1">
    <source>
        <dbReference type="EMBL" id="ORB47765.1"/>
    </source>
</evidence>
<proteinExistence type="predicted"/>
<protein>
    <submittedName>
        <fullName evidence="1">Uncharacterized protein</fullName>
    </submittedName>
</protein>
<accession>A0A1X0IJ21</accession>
<sequence length="109" mass="12597">MVVRAEDVNNSGHERRQFRFWGINDDEVGVGGFFRFFTQFYRRRRMCRFIQVGVQIRNGPLQIRTLQVGHLLRICTLLVRTVAILHIAGQRGVCRFAHCSAVRLGLIPA</sequence>
<name>A0A1X0IJ21_MYCRH</name>
<evidence type="ECO:0000313" key="2">
    <source>
        <dbReference type="Proteomes" id="UP000192534"/>
    </source>
</evidence>
<organism evidence="1 2">
    <name type="scientific">Mycolicibacterium rhodesiae</name>
    <name type="common">Mycobacterium rhodesiae</name>
    <dbReference type="NCBI Taxonomy" id="36814"/>
    <lineage>
        <taxon>Bacteria</taxon>
        <taxon>Bacillati</taxon>
        <taxon>Actinomycetota</taxon>
        <taxon>Actinomycetes</taxon>
        <taxon>Mycobacteriales</taxon>
        <taxon>Mycobacteriaceae</taxon>
        <taxon>Mycolicibacterium</taxon>
    </lineage>
</organism>
<keyword evidence="2" id="KW-1185">Reference proteome</keyword>
<reference evidence="1 2" key="1">
    <citation type="submission" date="2016-12" db="EMBL/GenBank/DDBJ databases">
        <title>The new phylogeny of genus Mycobacterium.</title>
        <authorList>
            <person name="Tortoli E."/>
            <person name="Trovato A."/>
            <person name="Cirillo D.M."/>
        </authorList>
    </citation>
    <scope>NUCLEOTIDE SEQUENCE [LARGE SCALE GENOMIC DNA]</scope>
    <source>
        <strain evidence="1 2">DSM 44223</strain>
    </source>
</reference>
<dbReference type="AlphaFoldDB" id="A0A1X0IJ21"/>
<gene>
    <name evidence="1" type="ORF">BST42_27025</name>
</gene>
<dbReference type="EMBL" id="MVIH01000024">
    <property type="protein sequence ID" value="ORB47765.1"/>
    <property type="molecule type" value="Genomic_DNA"/>
</dbReference>
<dbReference type="Proteomes" id="UP000192534">
    <property type="component" value="Unassembled WGS sequence"/>
</dbReference>